<geneLocation type="plasmid" evidence="2"/>
<dbReference type="EMBL" id="CP009417">
    <property type="protein sequence ID" value="AJD93390.1"/>
    <property type="molecule type" value="Genomic_DNA"/>
</dbReference>
<keyword evidence="1" id="KW-0614">Plasmid</keyword>
<accession>A0A0B5AT68</accession>
<reference evidence="1 2" key="1">
    <citation type="submission" date="2014-08" db="EMBL/GenBank/DDBJ databases">
        <title>Complete genome of a marine bacteria Jeotgalibacillus malaysiensis.</title>
        <authorList>
            <person name="Yaakop A.S."/>
            <person name="Chan K.-G."/>
            <person name="Goh K.M."/>
        </authorList>
    </citation>
    <scope>NUCLEOTIDE SEQUENCE [LARGE SCALE GENOMIC DNA]</scope>
    <source>
        <strain evidence="1 2">D5</strain>
        <plasmid evidence="2">Plasmid</plasmid>
    </source>
</reference>
<proteinExistence type="predicted"/>
<dbReference type="BioCyc" id="JESP1508404:G14D9-13356-MONOMER"/>
<dbReference type="KEGG" id="jeo:JMA_40720"/>
<protein>
    <submittedName>
        <fullName evidence="1">Uncharacterized protein</fullName>
    </submittedName>
</protein>
<organism evidence="1 2">
    <name type="scientific">Jeotgalibacillus malaysiensis</name>
    <dbReference type="NCBI Taxonomy" id="1508404"/>
    <lineage>
        <taxon>Bacteria</taxon>
        <taxon>Bacillati</taxon>
        <taxon>Bacillota</taxon>
        <taxon>Bacilli</taxon>
        <taxon>Bacillales</taxon>
        <taxon>Caryophanaceae</taxon>
        <taxon>Jeotgalibacillus</taxon>
    </lineage>
</organism>
<keyword evidence="2" id="KW-1185">Reference proteome</keyword>
<evidence type="ECO:0000313" key="2">
    <source>
        <dbReference type="Proteomes" id="UP000031449"/>
    </source>
</evidence>
<name>A0A0B5AT68_9BACL</name>
<evidence type="ECO:0000313" key="1">
    <source>
        <dbReference type="EMBL" id="AJD93390.1"/>
    </source>
</evidence>
<dbReference type="HOGENOM" id="CLU_3252740_0_0_9"/>
<sequence length="42" mass="4750">MEKNIKQELDALRAEIREMVQTATNDVLKDVHALLKAGQKTV</sequence>
<gene>
    <name evidence="1" type="ORF">JMA_40720</name>
</gene>
<dbReference type="AlphaFoldDB" id="A0A0B5AT68"/>
<dbReference type="Proteomes" id="UP000031449">
    <property type="component" value="Plasmid unnamed"/>
</dbReference>